<keyword evidence="8 15" id="KW-0378">Hydrolase</keyword>
<dbReference type="EC" id="3.5.1.18" evidence="4 15"/>
<keyword evidence="9 15" id="KW-0862">Zinc</keyword>
<comment type="subunit">
    <text evidence="3 15">Homodimer.</text>
</comment>
<dbReference type="NCBIfam" id="TIGR01246">
    <property type="entry name" value="dapE_proteo"/>
    <property type="match status" value="1"/>
</dbReference>
<feature type="binding site" evidence="15">
    <location>
        <position position="150"/>
    </location>
    <ligand>
        <name>Zn(2+)</name>
        <dbReference type="ChEBI" id="CHEBI:29105"/>
        <label>2</label>
    </ligand>
</feature>
<dbReference type="Pfam" id="PF01546">
    <property type="entry name" value="Peptidase_M20"/>
    <property type="match status" value="1"/>
</dbReference>
<accession>A0ABV7VEL5</accession>
<evidence type="ECO:0000256" key="7">
    <source>
        <dbReference type="ARBA" id="ARBA00022723"/>
    </source>
</evidence>
<evidence type="ECO:0000256" key="11">
    <source>
        <dbReference type="ARBA" id="ARBA00023154"/>
    </source>
</evidence>
<keyword evidence="7 15" id="KW-0479">Metal-binding</keyword>
<comment type="caution">
    <text evidence="17">The sequence shown here is derived from an EMBL/GenBank/DDBJ whole genome shotgun (WGS) entry which is preliminary data.</text>
</comment>
<comment type="cofactor">
    <cofactor evidence="15">
        <name>Zn(2+)</name>
        <dbReference type="ChEBI" id="CHEBI:29105"/>
    </cofactor>
    <cofactor evidence="15">
        <name>Co(2+)</name>
        <dbReference type="ChEBI" id="CHEBI:48828"/>
    </cofactor>
    <text evidence="15">Binds 2 Zn(2+) or Co(2+) ions per subunit.</text>
</comment>
<dbReference type="SUPFAM" id="SSF55031">
    <property type="entry name" value="Bacterial exopeptidase dimerisation domain"/>
    <property type="match status" value="1"/>
</dbReference>
<dbReference type="PANTHER" id="PTHR43808">
    <property type="entry name" value="ACETYLORNITHINE DEACETYLASE"/>
    <property type="match status" value="1"/>
</dbReference>
<dbReference type="InterPro" id="IPR005941">
    <property type="entry name" value="DapE_proteobac"/>
</dbReference>
<evidence type="ECO:0000256" key="6">
    <source>
        <dbReference type="ARBA" id="ARBA00022605"/>
    </source>
</evidence>
<keyword evidence="10 15" id="KW-0220">Diaminopimelate biosynthesis</keyword>
<feature type="binding site" evidence="15">
    <location>
        <position position="369"/>
    </location>
    <ligand>
        <name>Zn(2+)</name>
        <dbReference type="ChEBI" id="CHEBI:29105"/>
        <label>2</label>
    </ligand>
</feature>
<dbReference type="SUPFAM" id="SSF53187">
    <property type="entry name" value="Zn-dependent exopeptidases"/>
    <property type="match status" value="1"/>
</dbReference>
<name>A0ABV7VEL5_9PROT</name>
<evidence type="ECO:0000256" key="4">
    <source>
        <dbReference type="ARBA" id="ARBA00011921"/>
    </source>
</evidence>
<organism evidence="17 18">
    <name type="scientific">Ferrovibrio xuzhouensis</name>
    <dbReference type="NCBI Taxonomy" id="1576914"/>
    <lineage>
        <taxon>Bacteria</taxon>
        <taxon>Pseudomonadati</taxon>
        <taxon>Pseudomonadota</taxon>
        <taxon>Alphaproteobacteria</taxon>
        <taxon>Rhodospirillales</taxon>
        <taxon>Rhodospirillaceae</taxon>
        <taxon>Ferrovibrio</taxon>
    </lineage>
</organism>
<evidence type="ECO:0000256" key="14">
    <source>
        <dbReference type="ARBA" id="ARBA00051301"/>
    </source>
</evidence>
<protein>
    <recommendedName>
        <fullName evidence="5 15">Succinyl-diaminopimelate desuccinylase</fullName>
        <shortName evidence="15">SDAP desuccinylase</shortName>
        <ecNumber evidence="4 15">3.5.1.18</ecNumber>
    </recommendedName>
    <alternativeName>
        <fullName evidence="13 15">N-succinyl-LL-2,6-diaminoheptanedioate amidohydrolase</fullName>
    </alternativeName>
</protein>
<gene>
    <name evidence="15 17" type="primary">dapE</name>
    <name evidence="17" type="ORF">ACFOOQ_10105</name>
</gene>
<dbReference type="PANTHER" id="PTHR43808:SF31">
    <property type="entry name" value="N-ACETYL-L-CITRULLINE DEACETYLASE"/>
    <property type="match status" value="1"/>
</dbReference>
<comment type="similarity">
    <text evidence="2 15">Belongs to the peptidase M20A family. DapE subfamily.</text>
</comment>
<comment type="function">
    <text evidence="15">Catalyzes the hydrolysis of N-succinyl-L,L-diaminopimelic acid (SDAP), forming succinate and LL-2,6-diaminopimelate (DAP), an intermediate involved in the bacterial biosynthesis of lysine and meso-diaminopimelic acid, an essential component of bacterial cell walls.</text>
</comment>
<keyword evidence="12 15" id="KW-0170">Cobalt</keyword>
<evidence type="ECO:0000313" key="18">
    <source>
        <dbReference type="Proteomes" id="UP001595711"/>
    </source>
</evidence>
<dbReference type="InterPro" id="IPR002933">
    <property type="entry name" value="Peptidase_M20"/>
</dbReference>
<dbReference type="InterPro" id="IPR036264">
    <property type="entry name" value="Bact_exopeptidase_dim_dom"/>
</dbReference>
<evidence type="ECO:0000256" key="13">
    <source>
        <dbReference type="ARBA" id="ARBA00031891"/>
    </source>
</evidence>
<dbReference type="HAMAP" id="MF_01690">
    <property type="entry name" value="DapE"/>
    <property type="match status" value="1"/>
</dbReference>
<evidence type="ECO:0000313" key="17">
    <source>
        <dbReference type="EMBL" id="MFC3675896.1"/>
    </source>
</evidence>
<reference evidence="18" key="1">
    <citation type="journal article" date="2019" name="Int. J. Syst. Evol. Microbiol.">
        <title>The Global Catalogue of Microorganisms (GCM) 10K type strain sequencing project: providing services to taxonomists for standard genome sequencing and annotation.</title>
        <authorList>
            <consortium name="The Broad Institute Genomics Platform"/>
            <consortium name="The Broad Institute Genome Sequencing Center for Infectious Disease"/>
            <person name="Wu L."/>
            <person name="Ma J."/>
        </authorList>
    </citation>
    <scope>NUCLEOTIDE SEQUENCE [LARGE SCALE GENOMIC DNA]</scope>
    <source>
        <strain evidence="18">KCTC 42182</strain>
    </source>
</reference>
<evidence type="ECO:0000256" key="8">
    <source>
        <dbReference type="ARBA" id="ARBA00022801"/>
    </source>
</evidence>
<keyword evidence="6 15" id="KW-0028">Amino-acid biosynthesis</keyword>
<dbReference type="EMBL" id="JBHRYJ010000002">
    <property type="protein sequence ID" value="MFC3675896.1"/>
    <property type="molecule type" value="Genomic_DNA"/>
</dbReference>
<dbReference type="GO" id="GO:0009014">
    <property type="term" value="F:succinyl-diaminopimelate desuccinylase activity"/>
    <property type="evidence" value="ECO:0007669"/>
    <property type="project" value="UniProtKB-EC"/>
</dbReference>
<dbReference type="InterPro" id="IPR011650">
    <property type="entry name" value="Peptidase_M20_dimer"/>
</dbReference>
<evidence type="ECO:0000256" key="1">
    <source>
        <dbReference type="ARBA" id="ARBA00005130"/>
    </source>
</evidence>
<evidence type="ECO:0000256" key="3">
    <source>
        <dbReference type="ARBA" id="ARBA00011738"/>
    </source>
</evidence>
<feature type="binding site" evidence="15">
    <location>
        <position position="178"/>
    </location>
    <ligand>
        <name>Zn(2+)</name>
        <dbReference type="ChEBI" id="CHEBI:29105"/>
        <label>1</label>
    </ligand>
</feature>
<evidence type="ECO:0000259" key="16">
    <source>
        <dbReference type="Pfam" id="PF07687"/>
    </source>
</evidence>
<evidence type="ECO:0000256" key="9">
    <source>
        <dbReference type="ARBA" id="ARBA00022833"/>
    </source>
</evidence>
<dbReference type="Pfam" id="PF07687">
    <property type="entry name" value="M20_dimer"/>
    <property type="match status" value="1"/>
</dbReference>
<feature type="binding site" evidence="15">
    <location>
        <position position="114"/>
    </location>
    <ligand>
        <name>Zn(2+)</name>
        <dbReference type="ChEBI" id="CHEBI:29105"/>
        <label>2</label>
    </ligand>
</feature>
<dbReference type="CDD" id="cd03891">
    <property type="entry name" value="M20_DapE_proteobac"/>
    <property type="match status" value="1"/>
</dbReference>
<sequence>MSQTAAAPVPALDPVPLAQALIRCPSVTPEDKGALGVLEAALAPLGFRCERLRFSAPGTPDVENLYARWGSGGRNFCFAGHTDVVPVGDMGAWTVDPFAGDIIDGQLYGRGATDMKSAIAAFAAGAQRFLAARNGRLDGSISLLITGDEEGPAVNGTTKVLQWLAEKGETLSACVVGEPTNPLRLGEMMKIGRRGSLTARLTVHGMQGHVGYPHLADNPIPRLLDILTLLKTRRLDAGNVHFEPSNLEITTVDVGNPANNVIPASAKAVLNIRYSTEQTAAGLKDWIRRSVAAVCGPEENGGRYDLVLEDGAMPFLTEPGPFVAAMAEAVEAGTGRKPALSTTGGTSDARFIQAFCPVVEFGLIGQTMHKVDERAGVADIEALARVYEGMLQRYFAAA</sequence>
<comment type="catalytic activity">
    <reaction evidence="14 15">
        <text>N-succinyl-(2S,6S)-2,6-diaminopimelate + H2O = (2S,6S)-2,6-diaminopimelate + succinate</text>
        <dbReference type="Rhea" id="RHEA:22608"/>
        <dbReference type="ChEBI" id="CHEBI:15377"/>
        <dbReference type="ChEBI" id="CHEBI:30031"/>
        <dbReference type="ChEBI" id="CHEBI:57609"/>
        <dbReference type="ChEBI" id="CHEBI:58087"/>
        <dbReference type="EC" id="3.5.1.18"/>
    </reaction>
</comment>
<evidence type="ECO:0000256" key="10">
    <source>
        <dbReference type="ARBA" id="ARBA00022915"/>
    </source>
</evidence>
<evidence type="ECO:0000256" key="2">
    <source>
        <dbReference type="ARBA" id="ARBA00006746"/>
    </source>
</evidence>
<feature type="domain" description="Peptidase M20 dimerisation" evidence="16">
    <location>
        <begin position="191"/>
        <end position="293"/>
    </location>
</feature>
<proteinExistence type="inferred from homology"/>
<feature type="active site" description="Proton acceptor" evidence="15">
    <location>
        <position position="149"/>
    </location>
</feature>
<dbReference type="RefSeq" id="WP_379725486.1">
    <property type="nucleotide sequence ID" value="NZ_JBHRYJ010000002.1"/>
</dbReference>
<evidence type="ECO:0000256" key="12">
    <source>
        <dbReference type="ARBA" id="ARBA00023285"/>
    </source>
</evidence>
<dbReference type="Gene3D" id="3.40.630.10">
    <property type="entry name" value="Zn peptidases"/>
    <property type="match status" value="2"/>
</dbReference>
<dbReference type="InterPro" id="IPR050072">
    <property type="entry name" value="Peptidase_M20A"/>
</dbReference>
<feature type="binding site" evidence="15">
    <location>
        <position position="81"/>
    </location>
    <ligand>
        <name>Zn(2+)</name>
        <dbReference type="ChEBI" id="CHEBI:29105"/>
        <label>1</label>
    </ligand>
</feature>
<keyword evidence="18" id="KW-1185">Reference proteome</keyword>
<dbReference type="Proteomes" id="UP001595711">
    <property type="component" value="Unassembled WGS sequence"/>
</dbReference>
<keyword evidence="11 15" id="KW-0457">Lysine biosynthesis</keyword>
<evidence type="ECO:0000256" key="5">
    <source>
        <dbReference type="ARBA" id="ARBA00022391"/>
    </source>
</evidence>
<dbReference type="NCBIfam" id="NF009557">
    <property type="entry name" value="PRK13009.1"/>
    <property type="match status" value="1"/>
</dbReference>
<feature type="active site" evidence="15">
    <location>
        <position position="83"/>
    </location>
</feature>
<feature type="binding site" evidence="15">
    <location>
        <position position="114"/>
    </location>
    <ligand>
        <name>Zn(2+)</name>
        <dbReference type="ChEBI" id="CHEBI:29105"/>
        <label>1</label>
    </ligand>
</feature>
<comment type="pathway">
    <text evidence="1 15">Amino-acid biosynthesis; L-lysine biosynthesis via DAP pathway; LL-2,6-diaminopimelate from (S)-tetrahydrodipicolinate (succinylase route): step 3/3.</text>
</comment>
<evidence type="ECO:0000256" key="15">
    <source>
        <dbReference type="HAMAP-Rule" id="MF_01690"/>
    </source>
</evidence>